<evidence type="ECO:0000313" key="2">
    <source>
        <dbReference type="EMBL" id="EWH33496.1"/>
    </source>
</evidence>
<evidence type="ECO:0000256" key="1">
    <source>
        <dbReference type="SAM" id="MobiDB-lite"/>
    </source>
</evidence>
<comment type="caution">
    <text evidence="2">The sequence shown here is derived from an EMBL/GenBank/DDBJ whole genome shotgun (WGS) entry which is preliminary data.</text>
</comment>
<feature type="compositionally biased region" description="Basic and acidic residues" evidence="1">
    <location>
        <begin position="17"/>
        <end position="29"/>
    </location>
</feature>
<protein>
    <submittedName>
        <fullName evidence="2">Uncharacterized protein</fullName>
    </submittedName>
</protein>
<proteinExistence type="predicted"/>
<feature type="compositionally biased region" description="Acidic residues" evidence="1">
    <location>
        <begin position="1"/>
        <end position="10"/>
    </location>
</feature>
<sequence length="29" mass="3470">MLEAYIEIDSDLPNIGNKKERKNDKIHRE</sequence>
<gene>
    <name evidence="2" type="ORF">P799_13560</name>
</gene>
<dbReference type="AlphaFoldDB" id="W7S5J2"/>
<evidence type="ECO:0000313" key="3">
    <source>
        <dbReference type="Proteomes" id="UP000023555"/>
    </source>
</evidence>
<reference evidence="2 3" key="1">
    <citation type="journal article" date="2015" name="Stand. Genomic Sci.">
        <title>Genome sequence and description of the mosquitocidal and heavy metal tolerant strain Lysinibacillus sphaericus CBAM5.</title>
        <authorList>
            <person name="Pena-Montenegro T.D."/>
            <person name="Lozano L."/>
            <person name="Dussan J."/>
        </authorList>
    </citation>
    <scope>NUCLEOTIDE SEQUENCE [LARGE SCALE GENOMIC DNA]</scope>
    <source>
        <strain evidence="2">CBAM5</strain>
    </source>
</reference>
<dbReference type="EMBL" id="AYKQ01000009">
    <property type="protein sequence ID" value="EWH33496.1"/>
    <property type="molecule type" value="Genomic_DNA"/>
</dbReference>
<accession>W7S5J2</accession>
<dbReference type="HOGENOM" id="CLU_3409616_0_0_9"/>
<feature type="region of interest" description="Disordered" evidence="1">
    <location>
        <begin position="1"/>
        <end position="29"/>
    </location>
</feature>
<organism evidence="2 3">
    <name type="scientific">Lysinibacillus sphaericus CBAM5</name>
    <dbReference type="NCBI Taxonomy" id="1400869"/>
    <lineage>
        <taxon>Bacteria</taxon>
        <taxon>Bacillati</taxon>
        <taxon>Bacillota</taxon>
        <taxon>Bacilli</taxon>
        <taxon>Bacillales</taxon>
        <taxon>Bacillaceae</taxon>
        <taxon>Lysinibacillus</taxon>
    </lineage>
</organism>
<name>W7S5J2_LYSSH</name>
<dbReference type="Proteomes" id="UP000023555">
    <property type="component" value="Unassembled WGS sequence"/>
</dbReference>